<dbReference type="SUPFAM" id="SSF48008">
    <property type="entry name" value="GntR ligand-binding domain-like"/>
    <property type="match status" value="1"/>
</dbReference>
<dbReference type="InterPro" id="IPR008920">
    <property type="entry name" value="TF_FadR/GntR_C"/>
</dbReference>
<dbReference type="InterPro" id="IPR011711">
    <property type="entry name" value="GntR_C"/>
</dbReference>
<name>A0ABT4XS78_9RHOB</name>
<dbReference type="SMART" id="SM00895">
    <property type="entry name" value="FCD"/>
    <property type="match status" value="1"/>
</dbReference>
<dbReference type="Proteomes" id="UP001210720">
    <property type="component" value="Unassembled WGS sequence"/>
</dbReference>
<dbReference type="PANTHER" id="PTHR43537:SF5">
    <property type="entry name" value="UXU OPERON TRANSCRIPTIONAL REGULATOR"/>
    <property type="match status" value="1"/>
</dbReference>
<evidence type="ECO:0000259" key="4">
    <source>
        <dbReference type="PROSITE" id="PS50949"/>
    </source>
</evidence>
<dbReference type="SMART" id="SM00345">
    <property type="entry name" value="HTH_GNTR"/>
    <property type="match status" value="1"/>
</dbReference>
<keyword evidence="1" id="KW-0805">Transcription regulation</keyword>
<dbReference type="EMBL" id="JAQIOY010000002">
    <property type="protein sequence ID" value="MDA7424780.1"/>
    <property type="molecule type" value="Genomic_DNA"/>
</dbReference>
<dbReference type="Gene3D" id="1.20.120.530">
    <property type="entry name" value="GntR ligand-binding domain-like"/>
    <property type="match status" value="1"/>
</dbReference>
<keyword evidence="2" id="KW-0238">DNA-binding</keyword>
<comment type="caution">
    <text evidence="5">The sequence shown here is derived from an EMBL/GenBank/DDBJ whole genome shotgun (WGS) entry which is preliminary data.</text>
</comment>
<protein>
    <submittedName>
        <fullName evidence="5">GntR family transcriptional regulator</fullName>
    </submittedName>
</protein>
<dbReference type="Pfam" id="PF00392">
    <property type="entry name" value="GntR"/>
    <property type="match status" value="1"/>
</dbReference>
<keyword evidence="3" id="KW-0804">Transcription</keyword>
<evidence type="ECO:0000256" key="3">
    <source>
        <dbReference type="ARBA" id="ARBA00023163"/>
    </source>
</evidence>
<dbReference type="Gene3D" id="1.10.10.10">
    <property type="entry name" value="Winged helix-like DNA-binding domain superfamily/Winged helix DNA-binding domain"/>
    <property type="match status" value="1"/>
</dbReference>
<dbReference type="InterPro" id="IPR000524">
    <property type="entry name" value="Tscrpt_reg_HTH_GntR"/>
</dbReference>
<evidence type="ECO:0000313" key="6">
    <source>
        <dbReference type="Proteomes" id="UP001210720"/>
    </source>
</evidence>
<keyword evidence="6" id="KW-1185">Reference proteome</keyword>
<sequence length="226" mass="25275">MAEQGTLARTTGSDVVFDKLFEQITRLDLLPGTKISETEIAKAFGYSRQPVREAFTRLANLNLLLIRPQRATLVRPFSRQLIANARFVRAAIEFEVVRAAARDRDTALDDELRSNLRKQGDAIAAGDAGLFHELDYDFHRLLCASAKQAFAFDIISENKAQVDRLCMLALTSKDAMDVLYDDHAKLLEALFGGDEEAAVAVLRVHLDRLSPTIDAIYTTHKAYFDD</sequence>
<feature type="domain" description="HTH gntR-type" evidence="4">
    <location>
        <begin position="10"/>
        <end position="77"/>
    </location>
</feature>
<dbReference type="PANTHER" id="PTHR43537">
    <property type="entry name" value="TRANSCRIPTIONAL REGULATOR, GNTR FAMILY"/>
    <property type="match status" value="1"/>
</dbReference>
<dbReference type="RefSeq" id="WP_271432120.1">
    <property type="nucleotide sequence ID" value="NZ_JAQIOY010000002.1"/>
</dbReference>
<gene>
    <name evidence="5" type="ORF">PFY00_08595</name>
</gene>
<dbReference type="SUPFAM" id="SSF46785">
    <property type="entry name" value="Winged helix' DNA-binding domain"/>
    <property type="match status" value="1"/>
</dbReference>
<evidence type="ECO:0000256" key="2">
    <source>
        <dbReference type="ARBA" id="ARBA00023125"/>
    </source>
</evidence>
<dbReference type="InterPro" id="IPR036390">
    <property type="entry name" value="WH_DNA-bd_sf"/>
</dbReference>
<dbReference type="PROSITE" id="PS50949">
    <property type="entry name" value="HTH_GNTR"/>
    <property type="match status" value="1"/>
</dbReference>
<evidence type="ECO:0000313" key="5">
    <source>
        <dbReference type="EMBL" id="MDA7424780.1"/>
    </source>
</evidence>
<evidence type="ECO:0000256" key="1">
    <source>
        <dbReference type="ARBA" id="ARBA00023015"/>
    </source>
</evidence>
<organism evidence="5 6">
    <name type="scientific">Thalassococcus lentus</name>
    <dbReference type="NCBI Taxonomy" id="1210524"/>
    <lineage>
        <taxon>Bacteria</taxon>
        <taxon>Pseudomonadati</taxon>
        <taxon>Pseudomonadota</taxon>
        <taxon>Alphaproteobacteria</taxon>
        <taxon>Rhodobacterales</taxon>
        <taxon>Roseobacteraceae</taxon>
        <taxon>Thalassococcus</taxon>
    </lineage>
</organism>
<accession>A0ABT4XS78</accession>
<dbReference type="Pfam" id="PF07729">
    <property type="entry name" value="FCD"/>
    <property type="match status" value="1"/>
</dbReference>
<reference evidence="5 6" key="1">
    <citation type="submission" date="2023-01" db="EMBL/GenBank/DDBJ databases">
        <title>Thalassococcus onchidii sp. nov., isolated from a marine invertebrate from the South China Sea.</title>
        <authorList>
            <person name="Xu S."/>
            <person name="Liu Z."/>
            <person name="Xu Y."/>
        </authorList>
    </citation>
    <scope>NUCLEOTIDE SEQUENCE [LARGE SCALE GENOMIC DNA]</scope>
    <source>
        <strain evidence="5 6">KCTC 32084</strain>
    </source>
</reference>
<dbReference type="InterPro" id="IPR036388">
    <property type="entry name" value="WH-like_DNA-bd_sf"/>
</dbReference>
<proteinExistence type="predicted"/>